<evidence type="ECO:0000256" key="1">
    <source>
        <dbReference type="SAM" id="MobiDB-lite"/>
    </source>
</evidence>
<feature type="compositionally biased region" description="Basic and acidic residues" evidence="1">
    <location>
        <begin position="164"/>
        <end position="177"/>
    </location>
</feature>
<reference evidence="2" key="1">
    <citation type="submission" date="2010-04" db="EMBL/GenBank/DDBJ databases">
        <authorList>
            <person name="Reid K.E."/>
            <person name="Liao N."/>
            <person name="Chan S."/>
            <person name="Docking R."/>
            <person name="Taylor G."/>
            <person name="Moore R."/>
            <person name="Mayo M."/>
            <person name="Munro S."/>
            <person name="King J."/>
            <person name="Yanchuk A."/>
            <person name="Holt R."/>
            <person name="Jones S."/>
            <person name="Marra M."/>
            <person name="Ritland C.E."/>
            <person name="Ritland K."/>
            <person name="Bohlmann J."/>
        </authorList>
    </citation>
    <scope>NUCLEOTIDE SEQUENCE</scope>
    <source>
        <tissue evidence="2">Buds collected with no treatment. Collection October 2007</tissue>
    </source>
</reference>
<sequence length="177" mass="20513">MGMHAKSTGKRDREGRKNDGTIMRKLNKSSSVMDILKKGNGTSSSSHRPPLLDSFYPKFKKKKVNSRLDECLVHDKKDSEYDSEEVLIFKRRKCRPEERQKECSSSTLTSEVEQIVDRDLGMKQKQSNNVVGSGTCGNDFNVIIKWKDWYAFEKEDDEASEEALINKRTERRRQEKC</sequence>
<organism evidence="2">
    <name type="scientific">Picea sitchensis</name>
    <name type="common">Sitka spruce</name>
    <name type="synonym">Pinus sitchensis</name>
    <dbReference type="NCBI Taxonomy" id="3332"/>
    <lineage>
        <taxon>Eukaryota</taxon>
        <taxon>Viridiplantae</taxon>
        <taxon>Streptophyta</taxon>
        <taxon>Embryophyta</taxon>
        <taxon>Tracheophyta</taxon>
        <taxon>Spermatophyta</taxon>
        <taxon>Pinopsida</taxon>
        <taxon>Pinidae</taxon>
        <taxon>Conifers I</taxon>
        <taxon>Pinales</taxon>
        <taxon>Pinaceae</taxon>
        <taxon>Picea</taxon>
    </lineage>
</organism>
<dbReference type="AlphaFoldDB" id="D5A8F3"/>
<protein>
    <submittedName>
        <fullName evidence="2">Uncharacterized protein</fullName>
    </submittedName>
</protein>
<dbReference type="EMBL" id="BT122444">
    <property type="protein sequence ID" value="ADE75822.1"/>
    <property type="molecule type" value="mRNA"/>
</dbReference>
<feature type="compositionally biased region" description="Basic and acidic residues" evidence="1">
    <location>
        <begin position="9"/>
        <end position="19"/>
    </location>
</feature>
<accession>D5A8F3</accession>
<dbReference type="OMA" id="NDGTIMR"/>
<proteinExistence type="evidence at transcript level"/>
<feature type="region of interest" description="Disordered" evidence="1">
    <location>
        <begin position="1"/>
        <end position="51"/>
    </location>
</feature>
<evidence type="ECO:0000313" key="2">
    <source>
        <dbReference type="EMBL" id="ADE75822.1"/>
    </source>
</evidence>
<name>D5A8F3_PICSI</name>
<feature type="region of interest" description="Disordered" evidence="1">
    <location>
        <begin position="157"/>
        <end position="177"/>
    </location>
</feature>